<proteinExistence type="predicted"/>
<feature type="domain" description="Cobalamin-independent methionine synthase MetE C-terminal/archaeal" evidence="1">
    <location>
        <begin position="21"/>
        <end position="354"/>
    </location>
</feature>
<organism evidence="2 3">
    <name type="scientific">Acinetobacter apis</name>
    <dbReference type="NCBI Taxonomy" id="1229165"/>
    <lineage>
        <taxon>Bacteria</taxon>
        <taxon>Pseudomonadati</taxon>
        <taxon>Pseudomonadota</taxon>
        <taxon>Gammaproteobacteria</taxon>
        <taxon>Moraxellales</taxon>
        <taxon>Moraxellaceae</taxon>
        <taxon>Acinetobacter</taxon>
    </lineage>
</organism>
<dbReference type="RefSeq" id="WP_088823759.1">
    <property type="nucleotide sequence ID" value="NZ_FZLN01000003.1"/>
</dbReference>
<dbReference type="InterPro" id="IPR038071">
    <property type="entry name" value="UROD/MetE-like_sf"/>
</dbReference>
<protein>
    <submittedName>
        <fullName evidence="2">Methionine synthase II (Cobalamin-independent)</fullName>
    </submittedName>
</protein>
<sequence>MGSNTTAEAKQKYAGYKADHVGSFLRPQRLKNARKAVTLGELGLEALRKIEDDEILNLVAQQKAHGVHAITDGELRRAWWHFDFMENLLGVEGFDEQKGYQFNGVETKPHQVRITGQIDFNPEHPHLADYKFLHDAVGQNDKHIAKMTIPSPNMFLHRKIRFSSDIYANDLDRYVTDLGQAYKKAIQAFYDLGCRYLQLDDVYWAFLVSQQRVDEEKEFGESTQTLAAACVKSLNLALADKPDDLVIAMHICRGNFVSAWIYEGGYDGIEDYIFKNLNNIDRYFLEYDNHRSGGFEPLAKLKDTTAEVVLGLVTSKVETLESESEIIERIHAAAEYLPLSQLALSPQCGFSSTEEGNSVAEEAQWKKIDLIHDIVAEVWGTEG</sequence>
<name>A0A217EGV3_9GAMM</name>
<accession>A0A217EGV3</accession>
<dbReference type="GO" id="GO:0003871">
    <property type="term" value="F:5-methyltetrahydropteroyltriglutamate-homocysteine S-methyltransferase activity"/>
    <property type="evidence" value="ECO:0007669"/>
    <property type="project" value="InterPro"/>
</dbReference>
<keyword evidence="3" id="KW-1185">Reference proteome</keyword>
<dbReference type="InterPro" id="IPR002629">
    <property type="entry name" value="Met_Synth_C/arc"/>
</dbReference>
<dbReference type="GO" id="GO:0009086">
    <property type="term" value="P:methionine biosynthetic process"/>
    <property type="evidence" value="ECO:0007669"/>
    <property type="project" value="InterPro"/>
</dbReference>
<reference evidence="3" key="1">
    <citation type="submission" date="2017-06" db="EMBL/GenBank/DDBJ databases">
        <authorList>
            <person name="Varghese N."/>
            <person name="Submissions S."/>
        </authorList>
    </citation>
    <scope>NUCLEOTIDE SEQUENCE [LARGE SCALE GENOMIC DNA]</scope>
    <source>
        <strain evidence="3">ANC 5114</strain>
    </source>
</reference>
<dbReference type="Pfam" id="PF01717">
    <property type="entry name" value="Meth_synt_2"/>
    <property type="match status" value="1"/>
</dbReference>
<dbReference type="NCBIfam" id="NF005085">
    <property type="entry name" value="PRK06520.1"/>
    <property type="match status" value="1"/>
</dbReference>
<dbReference type="SUPFAM" id="SSF51726">
    <property type="entry name" value="UROD/MetE-like"/>
    <property type="match status" value="1"/>
</dbReference>
<dbReference type="PANTHER" id="PTHR43844:SF1">
    <property type="entry name" value="METHIONINE SYNTHASE"/>
    <property type="match status" value="1"/>
</dbReference>
<dbReference type="EMBL" id="FZLN01000003">
    <property type="protein sequence ID" value="SNQ29708.1"/>
    <property type="molecule type" value="Genomic_DNA"/>
</dbReference>
<evidence type="ECO:0000313" key="2">
    <source>
        <dbReference type="EMBL" id="SNQ29708.1"/>
    </source>
</evidence>
<evidence type="ECO:0000259" key="1">
    <source>
        <dbReference type="Pfam" id="PF01717"/>
    </source>
</evidence>
<dbReference type="Gene3D" id="3.20.20.210">
    <property type="match status" value="1"/>
</dbReference>
<dbReference type="OrthoDB" id="6430685at2"/>
<gene>
    <name evidence="2" type="ORF">SAMN05444584_1672</name>
</gene>
<dbReference type="Proteomes" id="UP000243463">
    <property type="component" value="Unassembled WGS sequence"/>
</dbReference>
<dbReference type="AlphaFoldDB" id="A0A217EGV3"/>
<dbReference type="PANTHER" id="PTHR43844">
    <property type="entry name" value="METHIONINE SYNTHASE"/>
    <property type="match status" value="1"/>
</dbReference>
<evidence type="ECO:0000313" key="3">
    <source>
        <dbReference type="Proteomes" id="UP000243463"/>
    </source>
</evidence>
<dbReference type="CDD" id="cd03311">
    <property type="entry name" value="CIMS_C_terminal_like"/>
    <property type="match status" value="1"/>
</dbReference>
<dbReference type="GO" id="GO:0008270">
    <property type="term" value="F:zinc ion binding"/>
    <property type="evidence" value="ECO:0007669"/>
    <property type="project" value="InterPro"/>
</dbReference>